<gene>
    <name evidence="4" type="ORF">Tco025E_07029</name>
</gene>
<dbReference type="AlphaFoldDB" id="A0A422NUZ9"/>
<keyword evidence="2 3" id="KW-0040">ANK repeat</keyword>
<reference evidence="4 5" key="1">
    <citation type="journal article" date="2018" name="BMC Genomics">
        <title>Genomic comparison of Trypanosoma conorhini and Trypanosoma rangeli to Trypanosoma cruzi strains of high and low virulence.</title>
        <authorList>
            <person name="Bradwell K.R."/>
            <person name="Koparde V.N."/>
            <person name="Matveyev A.V."/>
            <person name="Serrano M.G."/>
            <person name="Alves J.M."/>
            <person name="Parikh H."/>
            <person name="Huang B."/>
            <person name="Lee V."/>
            <person name="Espinosa-Alvarez O."/>
            <person name="Ortiz P.A."/>
            <person name="Costa-Martins A.G."/>
            <person name="Teixeira M.M."/>
            <person name="Buck G.A."/>
        </authorList>
    </citation>
    <scope>NUCLEOTIDE SEQUENCE [LARGE SCALE GENOMIC DNA]</scope>
    <source>
        <strain evidence="4 5">025E</strain>
    </source>
</reference>
<dbReference type="OrthoDB" id="426293at2759"/>
<evidence type="ECO:0000256" key="3">
    <source>
        <dbReference type="PROSITE-ProRule" id="PRU00023"/>
    </source>
</evidence>
<comment type="caution">
    <text evidence="4">The sequence shown here is derived from an EMBL/GenBank/DDBJ whole genome shotgun (WGS) entry which is preliminary data.</text>
</comment>
<evidence type="ECO:0000256" key="1">
    <source>
        <dbReference type="ARBA" id="ARBA00022737"/>
    </source>
</evidence>
<accession>A0A422NUZ9</accession>
<dbReference type="InterPro" id="IPR002110">
    <property type="entry name" value="Ankyrin_rpt"/>
</dbReference>
<dbReference type="SMART" id="SM00248">
    <property type="entry name" value="ANK"/>
    <property type="match status" value="2"/>
</dbReference>
<dbReference type="PANTHER" id="PTHR24171">
    <property type="entry name" value="ANKYRIN REPEAT DOMAIN-CONTAINING PROTEIN 39-RELATED"/>
    <property type="match status" value="1"/>
</dbReference>
<keyword evidence="1" id="KW-0677">Repeat</keyword>
<dbReference type="Proteomes" id="UP000284403">
    <property type="component" value="Unassembled WGS sequence"/>
</dbReference>
<dbReference type="PROSITE" id="PS50297">
    <property type="entry name" value="ANK_REP_REGION"/>
    <property type="match status" value="1"/>
</dbReference>
<dbReference type="SUPFAM" id="SSF48403">
    <property type="entry name" value="Ankyrin repeat"/>
    <property type="match status" value="1"/>
</dbReference>
<dbReference type="InterPro" id="IPR036770">
    <property type="entry name" value="Ankyrin_rpt-contain_sf"/>
</dbReference>
<feature type="repeat" description="ANK" evidence="3">
    <location>
        <begin position="257"/>
        <end position="289"/>
    </location>
</feature>
<sequence length="346" mass="39390">MVQGGVVEIPPDFVPLEHVCRAMKNADCRTPVIFFYEDGDPFLSLCKIAKEVQSVVWHFDLALVKSIQNAMDYVDVGTQNGDWVFITHCEEAEQNLFRDIALRVFLLKPEPKKYPRREFFRCLFCVDKAFDIEGTAKLPFPPVILKNSIIARRIGEHSSKWSVKLPSDAKYREIEALKRERRREAGRDSDSETDLSEDDRLSGMWFHRAVELSKAVDDSPLTRAEEEMQTALDEEDVETIKRLITDGKIEVSKIIKCGMTPLQYACSTEKVKAAKCLLDCGADPNQPRQSDGCPPIFMALEDASLVEALVKHGADLFMTYQGWRIDAHPDTSPQIARMTRRMRANM</sequence>
<proteinExistence type="predicted"/>
<organism evidence="4 5">
    <name type="scientific">Trypanosoma conorhini</name>
    <dbReference type="NCBI Taxonomy" id="83891"/>
    <lineage>
        <taxon>Eukaryota</taxon>
        <taxon>Discoba</taxon>
        <taxon>Euglenozoa</taxon>
        <taxon>Kinetoplastea</taxon>
        <taxon>Metakinetoplastina</taxon>
        <taxon>Trypanosomatida</taxon>
        <taxon>Trypanosomatidae</taxon>
        <taxon>Trypanosoma</taxon>
    </lineage>
</organism>
<protein>
    <submittedName>
        <fullName evidence="4">Nuclear protein Tc22</fullName>
    </submittedName>
</protein>
<dbReference type="GeneID" id="40320640"/>
<evidence type="ECO:0000313" key="4">
    <source>
        <dbReference type="EMBL" id="RNF09291.1"/>
    </source>
</evidence>
<dbReference type="Pfam" id="PF12796">
    <property type="entry name" value="Ank_2"/>
    <property type="match status" value="1"/>
</dbReference>
<dbReference type="Gene3D" id="1.25.40.20">
    <property type="entry name" value="Ankyrin repeat-containing domain"/>
    <property type="match status" value="1"/>
</dbReference>
<dbReference type="PROSITE" id="PS50088">
    <property type="entry name" value="ANK_REPEAT"/>
    <property type="match status" value="1"/>
</dbReference>
<evidence type="ECO:0000313" key="5">
    <source>
        <dbReference type="Proteomes" id="UP000284403"/>
    </source>
</evidence>
<keyword evidence="5" id="KW-1185">Reference proteome</keyword>
<dbReference type="RefSeq" id="XP_029226011.1">
    <property type="nucleotide sequence ID" value="XM_029373896.1"/>
</dbReference>
<name>A0A422NUZ9_9TRYP</name>
<dbReference type="EMBL" id="MKKU01000513">
    <property type="protein sequence ID" value="RNF09291.1"/>
    <property type="molecule type" value="Genomic_DNA"/>
</dbReference>
<evidence type="ECO:0000256" key="2">
    <source>
        <dbReference type="ARBA" id="ARBA00023043"/>
    </source>
</evidence>